<name>L7UFK5_MYXSD</name>
<dbReference type="PATRIC" id="fig|1278073.3.peg.4001"/>
<dbReference type="RefSeq" id="WP_015349494.1">
    <property type="nucleotide sequence ID" value="NC_020126.1"/>
</dbReference>
<gene>
    <name evidence="4" type="ordered locus">MYSTI_03928</name>
</gene>
<proteinExistence type="predicted"/>
<reference evidence="4 5" key="1">
    <citation type="journal article" date="2013" name="Genome Announc.">
        <title>Complete genome sequence of Myxococcus stipitatus strain DSM 14675, a fruiting myxobacterium.</title>
        <authorList>
            <person name="Huntley S."/>
            <person name="Kneip S."/>
            <person name="Treuner-Lange A."/>
            <person name="Sogaard-Andersen L."/>
        </authorList>
    </citation>
    <scope>NUCLEOTIDE SEQUENCE [LARGE SCALE GENOMIC DNA]</scope>
    <source>
        <strain evidence="5">DSM 14675 / JCM 12634 / Mx s8</strain>
    </source>
</reference>
<dbReference type="PRINTS" id="PR01713">
    <property type="entry name" value="NUCEPIMERASE"/>
</dbReference>
<feature type="domain" description="NAD-dependent epimerase/dehydratase" evidence="3">
    <location>
        <begin position="3"/>
        <end position="251"/>
    </location>
</feature>
<evidence type="ECO:0000313" key="4">
    <source>
        <dbReference type="EMBL" id="AGC45234.1"/>
    </source>
</evidence>
<feature type="region of interest" description="Disordered" evidence="2">
    <location>
        <begin position="317"/>
        <end position="337"/>
    </location>
</feature>
<dbReference type="HOGENOM" id="CLU_007383_1_7_7"/>
<dbReference type="EMBL" id="CP004025">
    <property type="protein sequence ID" value="AGC45234.1"/>
    <property type="molecule type" value="Genomic_DNA"/>
</dbReference>
<dbReference type="InterPro" id="IPR001509">
    <property type="entry name" value="Epimerase_deHydtase"/>
</dbReference>
<dbReference type="AlphaFoldDB" id="L7UFK5"/>
<evidence type="ECO:0000256" key="1">
    <source>
        <dbReference type="ARBA" id="ARBA00023027"/>
    </source>
</evidence>
<dbReference type="OrthoDB" id="9802815at2"/>
<protein>
    <submittedName>
        <fullName evidence="4">NAD-dependent epimerase/dehydratase</fullName>
    </submittedName>
</protein>
<keyword evidence="1" id="KW-0520">NAD</keyword>
<dbReference type="Gene3D" id="3.40.50.720">
    <property type="entry name" value="NAD(P)-binding Rossmann-like Domain"/>
    <property type="match status" value="1"/>
</dbReference>
<accession>L7UFK5</accession>
<dbReference type="Proteomes" id="UP000011131">
    <property type="component" value="Chromosome"/>
</dbReference>
<dbReference type="PANTHER" id="PTHR43574">
    <property type="entry name" value="EPIMERASE-RELATED"/>
    <property type="match status" value="1"/>
</dbReference>
<dbReference type="SUPFAM" id="SSF51735">
    <property type="entry name" value="NAD(P)-binding Rossmann-fold domains"/>
    <property type="match status" value="1"/>
</dbReference>
<sequence length="337" mass="36526">MRVLVTGAAGFIAHHVITRLLARGDTVIGVDNLESSGDVALKQARLTHLQSVPGAERFTCHRADITDTASLAALFRHEQPESVIHLAARVGVRSAGASAQSYLDANVTGFLQVLEQARAARVAHVVYASSSSVYGAGTPPPFAETAAADHPLNVYSATKRAGELLAHTYSHLYGLPTSGLRFFTVYGPWGRPDMAPLRFLRALREGLPIDLYGEGRMRRDFTHVDDVAEAVVRVLDRPPTGTPPYRLLNVGRGEPVSLRDFVAVLERHTGTQALLNPRPAQPGEMDATWSDSTALERETGFRPRVSVDEGLAGLVAWEREHSSRPPPAEPHEVDTVT</sequence>
<evidence type="ECO:0000256" key="2">
    <source>
        <dbReference type="SAM" id="MobiDB-lite"/>
    </source>
</evidence>
<evidence type="ECO:0000313" key="5">
    <source>
        <dbReference type="Proteomes" id="UP000011131"/>
    </source>
</evidence>
<organism evidence="4 5">
    <name type="scientific">Myxococcus stipitatus (strain DSM 14675 / JCM 12634 / Mx s8)</name>
    <dbReference type="NCBI Taxonomy" id="1278073"/>
    <lineage>
        <taxon>Bacteria</taxon>
        <taxon>Pseudomonadati</taxon>
        <taxon>Myxococcota</taxon>
        <taxon>Myxococcia</taxon>
        <taxon>Myxococcales</taxon>
        <taxon>Cystobacterineae</taxon>
        <taxon>Myxococcaceae</taxon>
        <taxon>Myxococcus</taxon>
    </lineage>
</organism>
<dbReference type="InterPro" id="IPR036291">
    <property type="entry name" value="NAD(P)-bd_dom_sf"/>
</dbReference>
<keyword evidence="5" id="KW-1185">Reference proteome</keyword>
<dbReference type="KEGG" id="msd:MYSTI_03928"/>
<dbReference type="Pfam" id="PF01370">
    <property type="entry name" value="Epimerase"/>
    <property type="match status" value="1"/>
</dbReference>
<evidence type="ECO:0000259" key="3">
    <source>
        <dbReference type="Pfam" id="PF01370"/>
    </source>
</evidence>
<dbReference type="eggNOG" id="COG0451">
    <property type="taxonomic scope" value="Bacteria"/>
</dbReference>
<dbReference type="STRING" id="1278073.MYSTI_03928"/>